<protein>
    <recommendedName>
        <fullName evidence="4">Secreted protein</fullName>
    </recommendedName>
</protein>
<proteinExistence type="predicted"/>
<feature type="signal peptide" evidence="1">
    <location>
        <begin position="1"/>
        <end position="27"/>
    </location>
</feature>
<evidence type="ECO:0000313" key="3">
    <source>
        <dbReference type="Proteomes" id="UP000238348"/>
    </source>
</evidence>
<dbReference type="AlphaFoldDB" id="A0A2L0EK99"/>
<evidence type="ECO:0008006" key="4">
    <source>
        <dbReference type="Google" id="ProtNLM"/>
    </source>
</evidence>
<gene>
    <name evidence="2" type="ORF">SOCE26_011150</name>
</gene>
<evidence type="ECO:0000256" key="1">
    <source>
        <dbReference type="SAM" id="SignalP"/>
    </source>
</evidence>
<keyword evidence="1" id="KW-0732">Signal</keyword>
<name>A0A2L0EK99_SORCE</name>
<dbReference type="RefSeq" id="WP_159396675.1">
    <property type="nucleotide sequence ID" value="NZ_CP012673.1"/>
</dbReference>
<feature type="chain" id="PRO_5014616826" description="Secreted protein" evidence="1">
    <location>
        <begin position="28"/>
        <end position="224"/>
    </location>
</feature>
<reference evidence="2 3" key="1">
    <citation type="submission" date="2015-09" db="EMBL/GenBank/DDBJ databases">
        <title>Sorangium comparison.</title>
        <authorList>
            <person name="Zaburannyi N."/>
            <person name="Bunk B."/>
            <person name="Overmann J."/>
            <person name="Mueller R."/>
        </authorList>
    </citation>
    <scope>NUCLEOTIDE SEQUENCE [LARGE SCALE GENOMIC DNA]</scope>
    <source>
        <strain evidence="2 3">So ce26</strain>
    </source>
</reference>
<evidence type="ECO:0000313" key="2">
    <source>
        <dbReference type="EMBL" id="AUX39720.1"/>
    </source>
</evidence>
<dbReference type="Proteomes" id="UP000238348">
    <property type="component" value="Chromosome"/>
</dbReference>
<organism evidence="2 3">
    <name type="scientific">Sorangium cellulosum</name>
    <name type="common">Polyangium cellulosum</name>
    <dbReference type="NCBI Taxonomy" id="56"/>
    <lineage>
        <taxon>Bacteria</taxon>
        <taxon>Pseudomonadati</taxon>
        <taxon>Myxococcota</taxon>
        <taxon>Polyangia</taxon>
        <taxon>Polyangiales</taxon>
        <taxon>Polyangiaceae</taxon>
        <taxon>Sorangium</taxon>
    </lineage>
</organism>
<dbReference type="OrthoDB" id="5518612at2"/>
<accession>A0A2L0EK99</accession>
<dbReference type="EMBL" id="CP012673">
    <property type="protein sequence ID" value="AUX39720.1"/>
    <property type="molecule type" value="Genomic_DNA"/>
</dbReference>
<sequence>MLSNAARFLMVSAAASLVAFGAAPAEACSDLADAALDIIDSGASTGNGASFVTLAMKQAFGITGAEVRTAFGSVSPVSAQYYWNIISENRFTHITNVNDLAAGDVLSIDATSVYNGHSVILLGPATQLPTPMNPIRPNTIQWSIPIADATTAVHGCSMSYPDSRWTGACNGGTFTPGPGTAYMRLYSNLDGTLLGYSWSVTPGATYYDPAVRPYAVGRLSACSL</sequence>